<evidence type="ECO:0000313" key="2">
    <source>
        <dbReference type="EMBL" id="KAG4423412.1"/>
    </source>
</evidence>
<dbReference type="OrthoDB" id="245563at2759"/>
<name>A0A8H8BTJ5_9HELO</name>
<dbReference type="PROSITE" id="PS50879">
    <property type="entry name" value="RNASE_H_1"/>
    <property type="match status" value="1"/>
</dbReference>
<dbReference type="GO" id="GO:0004523">
    <property type="term" value="F:RNA-DNA hybrid ribonuclease activity"/>
    <property type="evidence" value="ECO:0007669"/>
    <property type="project" value="InterPro"/>
</dbReference>
<dbReference type="Gene3D" id="3.30.420.10">
    <property type="entry name" value="Ribonuclease H-like superfamily/Ribonuclease H"/>
    <property type="match status" value="1"/>
</dbReference>
<protein>
    <recommendedName>
        <fullName evidence="1">RNase H type-1 domain-containing protein</fullName>
    </recommendedName>
</protein>
<comment type="caution">
    <text evidence="2">The sequence shown here is derived from an EMBL/GenBank/DDBJ whole genome shotgun (WGS) entry which is preliminary data.</text>
</comment>
<dbReference type="SUPFAM" id="SSF53098">
    <property type="entry name" value="Ribonuclease H-like"/>
    <property type="match status" value="1"/>
</dbReference>
<dbReference type="EMBL" id="JAFJYH010000034">
    <property type="protein sequence ID" value="KAG4423412.1"/>
    <property type="molecule type" value="Genomic_DNA"/>
</dbReference>
<organism evidence="2 3">
    <name type="scientific">Cadophora malorum</name>
    <dbReference type="NCBI Taxonomy" id="108018"/>
    <lineage>
        <taxon>Eukaryota</taxon>
        <taxon>Fungi</taxon>
        <taxon>Dikarya</taxon>
        <taxon>Ascomycota</taxon>
        <taxon>Pezizomycotina</taxon>
        <taxon>Leotiomycetes</taxon>
        <taxon>Helotiales</taxon>
        <taxon>Ploettnerulaceae</taxon>
        <taxon>Cadophora</taxon>
    </lineage>
</organism>
<sequence length="136" mass="15210">ILTTIIPTSHPTLHTLTILTDSLYLLKCLTEYVPIWERNGYRDSKGQYVENSEELADLASMVLHFERVGVRVAFWLVGSAANKDARKLASEAVEETRKVGEDGDVPSAEVEILDMKGLEGDMKDLELELERGSVNF</sequence>
<reference evidence="2" key="1">
    <citation type="submission" date="2021-02" db="EMBL/GenBank/DDBJ databases">
        <title>Genome sequence Cadophora malorum strain M34.</title>
        <authorList>
            <person name="Stefanovic E."/>
            <person name="Vu D."/>
            <person name="Scully C."/>
            <person name="Dijksterhuis J."/>
            <person name="Roader J."/>
            <person name="Houbraken J."/>
        </authorList>
    </citation>
    <scope>NUCLEOTIDE SEQUENCE</scope>
    <source>
        <strain evidence="2">M34</strain>
    </source>
</reference>
<keyword evidence="3" id="KW-1185">Reference proteome</keyword>
<proteinExistence type="predicted"/>
<feature type="non-terminal residue" evidence="2">
    <location>
        <position position="1"/>
    </location>
</feature>
<dbReference type="GO" id="GO:0003676">
    <property type="term" value="F:nucleic acid binding"/>
    <property type="evidence" value="ECO:0007669"/>
    <property type="project" value="InterPro"/>
</dbReference>
<gene>
    <name evidence="2" type="ORF">IFR04_003379</name>
</gene>
<dbReference type="AlphaFoldDB" id="A0A8H8BTJ5"/>
<dbReference type="InterPro" id="IPR036397">
    <property type="entry name" value="RNaseH_sf"/>
</dbReference>
<evidence type="ECO:0000313" key="3">
    <source>
        <dbReference type="Proteomes" id="UP000664132"/>
    </source>
</evidence>
<evidence type="ECO:0000259" key="1">
    <source>
        <dbReference type="PROSITE" id="PS50879"/>
    </source>
</evidence>
<accession>A0A8H8BTJ5</accession>
<feature type="domain" description="RNase H type-1" evidence="1">
    <location>
        <begin position="1"/>
        <end position="94"/>
    </location>
</feature>
<dbReference type="Proteomes" id="UP000664132">
    <property type="component" value="Unassembled WGS sequence"/>
</dbReference>
<dbReference type="InterPro" id="IPR012337">
    <property type="entry name" value="RNaseH-like_sf"/>
</dbReference>
<dbReference type="InterPro" id="IPR002156">
    <property type="entry name" value="RNaseH_domain"/>
</dbReference>